<evidence type="ECO:0000313" key="2">
    <source>
        <dbReference type="EMBL" id="NUW40535.1"/>
    </source>
</evidence>
<evidence type="ECO:0000256" key="1">
    <source>
        <dbReference type="SAM" id="SignalP"/>
    </source>
</evidence>
<dbReference type="RefSeq" id="WP_175599903.1">
    <property type="nucleotide sequence ID" value="NZ_JABWGO010000001.1"/>
</dbReference>
<accession>A0A7Y6MB48</accession>
<keyword evidence="1" id="KW-0732">Signal</keyword>
<proteinExistence type="predicted"/>
<reference evidence="2 3" key="1">
    <citation type="submission" date="2020-06" db="EMBL/GenBank/DDBJ databases">
        <authorList>
            <person name="Chanama M."/>
        </authorList>
    </citation>
    <scope>NUCLEOTIDE SEQUENCE [LARGE SCALE GENOMIC DNA]</scope>
    <source>
        <strain evidence="2 3">TBRC6557</strain>
    </source>
</reference>
<protein>
    <submittedName>
        <fullName evidence="2">Uncharacterized protein</fullName>
    </submittedName>
</protein>
<feature type="chain" id="PRO_5031072728" evidence="1">
    <location>
        <begin position="27"/>
        <end position="84"/>
    </location>
</feature>
<dbReference type="Proteomes" id="UP000546126">
    <property type="component" value="Unassembled WGS sequence"/>
</dbReference>
<feature type="signal peptide" evidence="1">
    <location>
        <begin position="1"/>
        <end position="26"/>
    </location>
</feature>
<evidence type="ECO:0000313" key="3">
    <source>
        <dbReference type="Proteomes" id="UP000546126"/>
    </source>
</evidence>
<keyword evidence="3" id="KW-1185">Reference proteome</keyword>
<name>A0A7Y6MB48_9ACTN</name>
<dbReference type="EMBL" id="JABWGO010000001">
    <property type="protein sequence ID" value="NUW40535.1"/>
    <property type="molecule type" value="Genomic_DNA"/>
</dbReference>
<comment type="caution">
    <text evidence="2">The sequence shown here is derived from an EMBL/GenBank/DDBJ whole genome shotgun (WGS) entry which is preliminary data.</text>
</comment>
<gene>
    <name evidence="2" type="ORF">HT134_10350</name>
</gene>
<sequence>MIKSLSAACAMTATAALTLLAAPANADTWTDNWSRNIDSSQSGNTFGDVDASNLGWGRSTSVNNVNGVATTATQGSTVITYVFY</sequence>
<organism evidence="2 3">
    <name type="scientific">Nonomuraea rhodomycinica</name>
    <dbReference type="NCBI Taxonomy" id="1712872"/>
    <lineage>
        <taxon>Bacteria</taxon>
        <taxon>Bacillati</taxon>
        <taxon>Actinomycetota</taxon>
        <taxon>Actinomycetes</taxon>
        <taxon>Streptosporangiales</taxon>
        <taxon>Streptosporangiaceae</taxon>
        <taxon>Nonomuraea</taxon>
    </lineage>
</organism>
<dbReference type="AlphaFoldDB" id="A0A7Y6MB48"/>